<gene>
    <name evidence="1" type="primary">Dper\GL21282</name>
    <name evidence="1" type="ORF">Dper_GL21282</name>
</gene>
<reference evidence="1 2" key="1">
    <citation type="journal article" date="2007" name="Nature">
        <title>Evolution of genes and genomes on the Drosophila phylogeny.</title>
        <authorList>
            <consortium name="Drosophila 12 Genomes Consortium"/>
            <person name="Clark A.G."/>
            <person name="Eisen M.B."/>
            <person name="Smith D.R."/>
            <person name="Bergman C.M."/>
            <person name="Oliver B."/>
            <person name="Markow T.A."/>
            <person name="Kaufman T.C."/>
            <person name="Kellis M."/>
            <person name="Gelbart W."/>
            <person name="Iyer V.N."/>
            <person name="Pollard D.A."/>
            <person name="Sackton T.B."/>
            <person name="Larracuente A.M."/>
            <person name="Singh N.D."/>
            <person name="Abad J.P."/>
            <person name="Abt D.N."/>
            <person name="Adryan B."/>
            <person name="Aguade M."/>
            <person name="Akashi H."/>
            <person name="Anderson W.W."/>
            <person name="Aquadro C.F."/>
            <person name="Ardell D.H."/>
            <person name="Arguello R."/>
            <person name="Artieri C.G."/>
            <person name="Barbash D.A."/>
            <person name="Barker D."/>
            <person name="Barsanti P."/>
            <person name="Batterham P."/>
            <person name="Batzoglou S."/>
            <person name="Begun D."/>
            <person name="Bhutkar A."/>
            <person name="Blanco E."/>
            <person name="Bosak S.A."/>
            <person name="Bradley R.K."/>
            <person name="Brand A.D."/>
            <person name="Brent M.R."/>
            <person name="Brooks A.N."/>
            <person name="Brown R.H."/>
            <person name="Butlin R.K."/>
            <person name="Caggese C."/>
            <person name="Calvi B.R."/>
            <person name="Bernardo de Carvalho A."/>
            <person name="Caspi A."/>
            <person name="Castrezana S."/>
            <person name="Celniker S.E."/>
            <person name="Chang J.L."/>
            <person name="Chapple C."/>
            <person name="Chatterji S."/>
            <person name="Chinwalla A."/>
            <person name="Civetta A."/>
            <person name="Clifton S.W."/>
            <person name="Comeron J.M."/>
            <person name="Costello J.C."/>
            <person name="Coyne J.A."/>
            <person name="Daub J."/>
            <person name="David R.G."/>
            <person name="Delcher A.L."/>
            <person name="Delehaunty K."/>
            <person name="Do C.B."/>
            <person name="Ebling H."/>
            <person name="Edwards K."/>
            <person name="Eickbush T."/>
            <person name="Evans J.D."/>
            <person name="Filipski A."/>
            <person name="Findeiss S."/>
            <person name="Freyhult E."/>
            <person name="Fulton L."/>
            <person name="Fulton R."/>
            <person name="Garcia A.C."/>
            <person name="Gardiner A."/>
            <person name="Garfield D.A."/>
            <person name="Garvin B.E."/>
            <person name="Gibson G."/>
            <person name="Gilbert D."/>
            <person name="Gnerre S."/>
            <person name="Godfrey J."/>
            <person name="Good R."/>
            <person name="Gotea V."/>
            <person name="Gravely B."/>
            <person name="Greenberg A.J."/>
            <person name="Griffiths-Jones S."/>
            <person name="Gross S."/>
            <person name="Guigo R."/>
            <person name="Gustafson E.A."/>
            <person name="Haerty W."/>
            <person name="Hahn M.W."/>
            <person name="Halligan D.L."/>
            <person name="Halpern A.L."/>
            <person name="Halter G.M."/>
            <person name="Han M.V."/>
            <person name="Heger A."/>
            <person name="Hillier L."/>
            <person name="Hinrichs A.S."/>
            <person name="Holmes I."/>
            <person name="Hoskins R.A."/>
            <person name="Hubisz M.J."/>
            <person name="Hultmark D."/>
            <person name="Huntley M.A."/>
            <person name="Jaffe D.B."/>
            <person name="Jagadeeshan S."/>
            <person name="Jeck W.R."/>
            <person name="Johnson J."/>
            <person name="Jones C.D."/>
            <person name="Jordan W.C."/>
            <person name="Karpen G.H."/>
            <person name="Kataoka E."/>
            <person name="Keightley P.D."/>
            <person name="Kheradpour P."/>
            <person name="Kirkness E.F."/>
            <person name="Koerich L.B."/>
            <person name="Kristiansen K."/>
            <person name="Kudrna D."/>
            <person name="Kulathinal R.J."/>
            <person name="Kumar S."/>
            <person name="Kwok R."/>
            <person name="Lander E."/>
            <person name="Langley C.H."/>
            <person name="Lapoint R."/>
            <person name="Lazzaro B.P."/>
            <person name="Lee S.J."/>
            <person name="Levesque L."/>
            <person name="Li R."/>
            <person name="Lin C.F."/>
            <person name="Lin M.F."/>
            <person name="Lindblad-Toh K."/>
            <person name="Llopart A."/>
            <person name="Long M."/>
            <person name="Low L."/>
            <person name="Lozovsky E."/>
            <person name="Lu J."/>
            <person name="Luo M."/>
            <person name="Machado C.A."/>
            <person name="Makalowski W."/>
            <person name="Marzo M."/>
            <person name="Matsuda M."/>
            <person name="Matzkin L."/>
            <person name="McAllister B."/>
            <person name="McBride C.S."/>
            <person name="McKernan B."/>
            <person name="McKernan K."/>
            <person name="Mendez-Lago M."/>
            <person name="Minx P."/>
            <person name="Mollenhauer M.U."/>
            <person name="Montooth K."/>
            <person name="Mount S.M."/>
            <person name="Mu X."/>
            <person name="Myers E."/>
            <person name="Negre B."/>
            <person name="Newfeld S."/>
            <person name="Nielsen R."/>
            <person name="Noor M.A."/>
            <person name="O'Grady P."/>
            <person name="Pachter L."/>
            <person name="Papaceit M."/>
            <person name="Parisi M.J."/>
            <person name="Parisi M."/>
            <person name="Parts L."/>
            <person name="Pedersen J.S."/>
            <person name="Pesole G."/>
            <person name="Phillippy A.M."/>
            <person name="Ponting C.P."/>
            <person name="Pop M."/>
            <person name="Porcelli D."/>
            <person name="Powell J.R."/>
            <person name="Prohaska S."/>
            <person name="Pruitt K."/>
            <person name="Puig M."/>
            <person name="Quesneville H."/>
            <person name="Ram K.R."/>
            <person name="Rand D."/>
            <person name="Rasmussen M.D."/>
            <person name="Reed L.K."/>
            <person name="Reenan R."/>
            <person name="Reily A."/>
            <person name="Remington K.A."/>
            <person name="Rieger T.T."/>
            <person name="Ritchie M.G."/>
            <person name="Robin C."/>
            <person name="Rogers Y.H."/>
            <person name="Rohde C."/>
            <person name="Rozas J."/>
            <person name="Rubenfield M.J."/>
            <person name="Ruiz A."/>
            <person name="Russo S."/>
            <person name="Salzberg S.L."/>
            <person name="Sanchez-Gracia A."/>
            <person name="Saranga D.J."/>
            <person name="Sato H."/>
            <person name="Schaeffer S.W."/>
            <person name="Schatz M.C."/>
            <person name="Schlenke T."/>
            <person name="Schwartz R."/>
            <person name="Segarra C."/>
            <person name="Singh R.S."/>
            <person name="Sirot L."/>
            <person name="Sirota M."/>
            <person name="Sisneros N.B."/>
            <person name="Smith C.D."/>
            <person name="Smith T.F."/>
            <person name="Spieth J."/>
            <person name="Stage D.E."/>
            <person name="Stark A."/>
            <person name="Stephan W."/>
            <person name="Strausberg R.L."/>
            <person name="Strempel S."/>
            <person name="Sturgill D."/>
            <person name="Sutton G."/>
            <person name="Sutton G.G."/>
            <person name="Tao W."/>
            <person name="Teichmann S."/>
            <person name="Tobari Y.N."/>
            <person name="Tomimura Y."/>
            <person name="Tsolas J.M."/>
            <person name="Valente V.L."/>
            <person name="Venter E."/>
            <person name="Venter J.C."/>
            <person name="Vicario S."/>
            <person name="Vieira F.G."/>
            <person name="Vilella A.J."/>
            <person name="Villasante A."/>
            <person name="Walenz B."/>
            <person name="Wang J."/>
            <person name="Wasserman M."/>
            <person name="Watts T."/>
            <person name="Wilson D."/>
            <person name="Wilson R.K."/>
            <person name="Wing R.A."/>
            <person name="Wolfner M.F."/>
            <person name="Wong A."/>
            <person name="Wong G.K."/>
            <person name="Wu C.I."/>
            <person name="Wu G."/>
            <person name="Yamamoto D."/>
            <person name="Yang H.P."/>
            <person name="Yang S.P."/>
            <person name="Yorke J.A."/>
            <person name="Yoshida K."/>
            <person name="Zdobnov E."/>
            <person name="Zhang P."/>
            <person name="Zhang Y."/>
            <person name="Zimin A.V."/>
            <person name="Baldwin J."/>
            <person name="Abdouelleil A."/>
            <person name="Abdulkadir J."/>
            <person name="Abebe A."/>
            <person name="Abera B."/>
            <person name="Abreu J."/>
            <person name="Acer S.C."/>
            <person name="Aftuck L."/>
            <person name="Alexander A."/>
            <person name="An P."/>
            <person name="Anderson E."/>
            <person name="Anderson S."/>
            <person name="Arachi H."/>
            <person name="Azer M."/>
            <person name="Bachantsang P."/>
            <person name="Barry A."/>
            <person name="Bayul T."/>
            <person name="Berlin A."/>
            <person name="Bessette D."/>
            <person name="Bloom T."/>
            <person name="Blye J."/>
            <person name="Boguslavskiy L."/>
            <person name="Bonnet C."/>
            <person name="Boukhgalter B."/>
            <person name="Bourzgui I."/>
            <person name="Brown A."/>
            <person name="Cahill P."/>
            <person name="Channer S."/>
            <person name="Cheshatsang Y."/>
            <person name="Chuda L."/>
            <person name="Citroen M."/>
            <person name="Collymore A."/>
            <person name="Cooke P."/>
            <person name="Costello M."/>
            <person name="D'Aco K."/>
            <person name="Daza R."/>
            <person name="De Haan G."/>
            <person name="DeGray S."/>
            <person name="DeMaso C."/>
            <person name="Dhargay N."/>
            <person name="Dooley K."/>
            <person name="Dooley E."/>
            <person name="Doricent M."/>
            <person name="Dorje P."/>
            <person name="Dorjee K."/>
            <person name="Dupes A."/>
            <person name="Elong R."/>
            <person name="Falk J."/>
            <person name="Farina A."/>
            <person name="Faro S."/>
            <person name="Ferguson D."/>
            <person name="Fisher S."/>
            <person name="Foley C.D."/>
            <person name="Franke A."/>
            <person name="Friedrich D."/>
            <person name="Gadbois L."/>
            <person name="Gearin G."/>
            <person name="Gearin C.R."/>
            <person name="Giannoukos G."/>
            <person name="Goode T."/>
            <person name="Graham J."/>
            <person name="Grandbois E."/>
            <person name="Grewal S."/>
            <person name="Gyaltsen K."/>
            <person name="Hafez N."/>
            <person name="Hagos B."/>
            <person name="Hall J."/>
            <person name="Henson C."/>
            <person name="Hollinger A."/>
            <person name="Honan T."/>
            <person name="Huard M.D."/>
            <person name="Hughes L."/>
            <person name="Hurhula B."/>
            <person name="Husby M.E."/>
            <person name="Kamat A."/>
            <person name="Kanga B."/>
            <person name="Kashin S."/>
            <person name="Khazanovich D."/>
            <person name="Kisner P."/>
            <person name="Lance K."/>
            <person name="Lara M."/>
            <person name="Lee W."/>
            <person name="Lennon N."/>
            <person name="Letendre F."/>
            <person name="LeVine R."/>
            <person name="Lipovsky A."/>
            <person name="Liu X."/>
            <person name="Liu J."/>
            <person name="Liu S."/>
            <person name="Lokyitsang T."/>
            <person name="Lokyitsang Y."/>
            <person name="Lubonja R."/>
            <person name="Lui A."/>
            <person name="MacDonald P."/>
            <person name="Magnisalis V."/>
            <person name="Maru K."/>
            <person name="Matthews C."/>
            <person name="McCusker W."/>
            <person name="McDonough S."/>
            <person name="Mehta T."/>
            <person name="Meldrim J."/>
            <person name="Meneus L."/>
            <person name="Mihai O."/>
            <person name="Mihalev A."/>
            <person name="Mihova T."/>
            <person name="Mittelman R."/>
            <person name="Mlenga V."/>
            <person name="Montmayeur A."/>
            <person name="Mulrain L."/>
            <person name="Navidi A."/>
            <person name="Naylor J."/>
            <person name="Negash T."/>
            <person name="Nguyen T."/>
            <person name="Nguyen N."/>
            <person name="Nicol R."/>
            <person name="Norbu C."/>
            <person name="Norbu N."/>
            <person name="Novod N."/>
            <person name="O'Neill B."/>
            <person name="Osman S."/>
            <person name="Markiewicz E."/>
            <person name="Oyono O.L."/>
            <person name="Patti C."/>
            <person name="Phunkhang P."/>
            <person name="Pierre F."/>
            <person name="Priest M."/>
            <person name="Raghuraman S."/>
            <person name="Rege F."/>
            <person name="Reyes R."/>
            <person name="Rise C."/>
            <person name="Rogov P."/>
            <person name="Ross K."/>
            <person name="Ryan E."/>
            <person name="Settipalli S."/>
            <person name="Shea T."/>
            <person name="Sherpa N."/>
            <person name="Shi L."/>
            <person name="Shih D."/>
            <person name="Sparrow T."/>
            <person name="Spaulding J."/>
            <person name="Stalker J."/>
            <person name="Stange-Thomann N."/>
            <person name="Stavropoulos S."/>
            <person name="Stone C."/>
            <person name="Strader C."/>
            <person name="Tesfaye S."/>
            <person name="Thomson T."/>
            <person name="Thoulutsang Y."/>
            <person name="Thoulutsang D."/>
            <person name="Topham K."/>
            <person name="Topping I."/>
            <person name="Tsamla T."/>
            <person name="Vassiliev H."/>
            <person name="Vo A."/>
            <person name="Wangchuk T."/>
            <person name="Wangdi T."/>
            <person name="Weiand M."/>
            <person name="Wilkinson J."/>
            <person name="Wilson A."/>
            <person name="Yadav S."/>
            <person name="Young G."/>
            <person name="Yu Q."/>
            <person name="Zembek L."/>
            <person name="Zhong D."/>
            <person name="Zimmer A."/>
            <person name="Zwirko Z."/>
            <person name="Jaffe D.B."/>
            <person name="Alvarez P."/>
            <person name="Brockman W."/>
            <person name="Butler J."/>
            <person name="Chin C."/>
            <person name="Gnerre S."/>
            <person name="Grabherr M."/>
            <person name="Kleber M."/>
            <person name="Mauceli E."/>
            <person name="MacCallum I."/>
        </authorList>
    </citation>
    <scope>NUCLEOTIDE SEQUENCE [LARGE SCALE GENOMIC DNA]</scope>
    <source>
        <strain evidence="2">MSH-3 / Tucson 14011-0111.49</strain>
    </source>
</reference>
<dbReference type="OMA" id="PDECNES"/>
<dbReference type="HOGENOM" id="CLU_1564512_0_0_1"/>
<organism evidence="2">
    <name type="scientific">Drosophila persimilis</name>
    <name type="common">Fruit fly</name>
    <dbReference type="NCBI Taxonomy" id="7234"/>
    <lineage>
        <taxon>Eukaryota</taxon>
        <taxon>Metazoa</taxon>
        <taxon>Ecdysozoa</taxon>
        <taxon>Arthropoda</taxon>
        <taxon>Hexapoda</taxon>
        <taxon>Insecta</taxon>
        <taxon>Pterygota</taxon>
        <taxon>Neoptera</taxon>
        <taxon>Endopterygota</taxon>
        <taxon>Diptera</taxon>
        <taxon>Brachycera</taxon>
        <taxon>Muscomorpha</taxon>
        <taxon>Ephydroidea</taxon>
        <taxon>Drosophilidae</taxon>
        <taxon>Drosophila</taxon>
        <taxon>Sophophora</taxon>
    </lineage>
</organism>
<dbReference type="Proteomes" id="UP000008744">
    <property type="component" value="Unassembled WGS sequence"/>
</dbReference>
<dbReference type="PhylomeDB" id="B4HCW3"/>
<proteinExistence type="predicted"/>
<accession>B4HCW3</accession>
<name>B4HCW3_DROPE</name>
<keyword evidence="2" id="KW-1185">Reference proteome</keyword>
<sequence>MRRRLLETFGESEDSKMRRLLRGGDMTGKPSEILLHLRRLSPASGCDLTELPSSIRPLISVWEENDLDKLAKIVNKMIENNAIDSMCVMSTQPNSADHIQQSVDAPSSVDLSLIFGIKTQTYLESNFTWLSDIKWDDDDDDPRNATPNNDNPSYIFPDECNESWTKTGVTI</sequence>
<evidence type="ECO:0000313" key="1">
    <source>
        <dbReference type="EMBL" id="EDW32772.1"/>
    </source>
</evidence>
<dbReference type="AlphaFoldDB" id="B4HCW3"/>
<dbReference type="EMBL" id="CH479477">
    <property type="protein sequence ID" value="EDW32772.1"/>
    <property type="molecule type" value="Genomic_DNA"/>
</dbReference>
<protein>
    <submittedName>
        <fullName evidence="1">GL21282</fullName>
    </submittedName>
</protein>
<evidence type="ECO:0000313" key="2">
    <source>
        <dbReference type="Proteomes" id="UP000008744"/>
    </source>
</evidence>